<sequence>MHTAFIAALAGLGTGLSLIVAIGAQNAFVLRQGLRRQHVAPIVTICALSDAVLIAIGVSGIGGVIKQWPAVLTATAWVGAAFLVGYGLLAARRATRPVSALTVQDTLGSSPSGGRPGQRGGSLRAAVLTCLAMTWLNPHVYLDTVLLLGSVANGYGGARWPFGVGAAAGSVLWFGGLGFGARLLRRPFARPGSWRVLDAVIACTMITLGVLMALRA</sequence>
<comment type="subcellular location">
    <subcellularLocation>
        <location evidence="1">Cell membrane</location>
        <topology evidence="1">Multi-pass membrane protein</topology>
    </subcellularLocation>
</comment>
<evidence type="ECO:0000256" key="6">
    <source>
        <dbReference type="SAM" id="Phobius"/>
    </source>
</evidence>
<evidence type="ECO:0000256" key="3">
    <source>
        <dbReference type="ARBA" id="ARBA00022692"/>
    </source>
</evidence>
<name>A0ABU7PI92_9ACTN</name>
<evidence type="ECO:0000256" key="5">
    <source>
        <dbReference type="ARBA" id="ARBA00023136"/>
    </source>
</evidence>
<evidence type="ECO:0000256" key="1">
    <source>
        <dbReference type="ARBA" id="ARBA00004651"/>
    </source>
</evidence>
<dbReference type="Pfam" id="PF01810">
    <property type="entry name" value="LysE"/>
    <property type="match status" value="1"/>
</dbReference>
<keyword evidence="2" id="KW-1003">Cell membrane</keyword>
<dbReference type="PANTHER" id="PTHR30086:SF20">
    <property type="entry name" value="ARGININE EXPORTER PROTEIN ARGO-RELATED"/>
    <property type="match status" value="1"/>
</dbReference>
<feature type="transmembrane region" description="Helical" evidence="6">
    <location>
        <begin position="71"/>
        <end position="91"/>
    </location>
</feature>
<keyword evidence="4 6" id="KW-1133">Transmembrane helix</keyword>
<dbReference type="EMBL" id="JAZEWV010000023">
    <property type="protein sequence ID" value="MEE4544992.1"/>
    <property type="molecule type" value="Genomic_DNA"/>
</dbReference>
<feature type="transmembrane region" description="Helical" evidence="6">
    <location>
        <begin position="125"/>
        <end position="142"/>
    </location>
</feature>
<dbReference type="Proteomes" id="UP001344658">
    <property type="component" value="Unassembled WGS sequence"/>
</dbReference>
<protein>
    <submittedName>
        <fullName evidence="7">LysE/ArgO family amino acid transporter</fullName>
    </submittedName>
</protein>
<feature type="transmembrane region" description="Helical" evidence="6">
    <location>
        <begin position="196"/>
        <end position="214"/>
    </location>
</feature>
<dbReference type="PANTHER" id="PTHR30086">
    <property type="entry name" value="ARGININE EXPORTER PROTEIN ARGO"/>
    <property type="match status" value="1"/>
</dbReference>
<feature type="transmembrane region" description="Helical" evidence="6">
    <location>
        <begin position="162"/>
        <end position="184"/>
    </location>
</feature>
<evidence type="ECO:0000256" key="4">
    <source>
        <dbReference type="ARBA" id="ARBA00022989"/>
    </source>
</evidence>
<keyword evidence="8" id="KW-1185">Reference proteome</keyword>
<keyword evidence="5 6" id="KW-0472">Membrane</keyword>
<evidence type="ECO:0000313" key="8">
    <source>
        <dbReference type="Proteomes" id="UP001344658"/>
    </source>
</evidence>
<comment type="caution">
    <text evidence="7">The sequence shown here is derived from an EMBL/GenBank/DDBJ whole genome shotgun (WGS) entry which is preliminary data.</text>
</comment>
<dbReference type="InterPro" id="IPR001123">
    <property type="entry name" value="LeuE-type"/>
</dbReference>
<keyword evidence="3 6" id="KW-0812">Transmembrane</keyword>
<feature type="transmembrane region" description="Helical" evidence="6">
    <location>
        <begin position="6"/>
        <end position="30"/>
    </location>
</feature>
<organism evidence="7 8">
    <name type="scientific">Actinacidiphila polyblastidii</name>
    <dbReference type="NCBI Taxonomy" id="3110430"/>
    <lineage>
        <taxon>Bacteria</taxon>
        <taxon>Bacillati</taxon>
        <taxon>Actinomycetota</taxon>
        <taxon>Actinomycetes</taxon>
        <taxon>Kitasatosporales</taxon>
        <taxon>Streptomycetaceae</taxon>
        <taxon>Actinacidiphila</taxon>
    </lineage>
</organism>
<dbReference type="RefSeq" id="WP_330798238.1">
    <property type="nucleotide sequence ID" value="NZ_JAZEWV010000023.1"/>
</dbReference>
<evidence type="ECO:0000313" key="7">
    <source>
        <dbReference type="EMBL" id="MEE4544992.1"/>
    </source>
</evidence>
<feature type="transmembrane region" description="Helical" evidence="6">
    <location>
        <begin position="42"/>
        <end position="65"/>
    </location>
</feature>
<reference evidence="7 8" key="1">
    <citation type="submission" date="2023-12" db="EMBL/GenBank/DDBJ databases">
        <title>Streptomyces sp. V4-01.</title>
        <authorList>
            <person name="Somphong A."/>
            <person name="Phongsopitanun W."/>
        </authorList>
    </citation>
    <scope>NUCLEOTIDE SEQUENCE [LARGE SCALE GENOMIC DNA]</scope>
    <source>
        <strain evidence="7 8">V4-01</strain>
    </source>
</reference>
<accession>A0ABU7PI92</accession>
<gene>
    <name evidence="7" type="ORF">V2S66_23870</name>
</gene>
<evidence type="ECO:0000256" key="2">
    <source>
        <dbReference type="ARBA" id="ARBA00022475"/>
    </source>
</evidence>
<proteinExistence type="predicted"/>